<name>A0ABS5YTQ6_9ACTN</name>
<dbReference type="SUPFAM" id="SSF53850">
    <property type="entry name" value="Periplasmic binding protein-like II"/>
    <property type="match status" value="1"/>
</dbReference>
<dbReference type="InterPro" id="IPR006059">
    <property type="entry name" value="SBP"/>
</dbReference>
<accession>A0ABS5YTQ6</accession>
<evidence type="ECO:0000313" key="2">
    <source>
        <dbReference type="Proteomes" id="UP001519654"/>
    </source>
</evidence>
<comment type="caution">
    <text evidence="1">The sequence shown here is derived from an EMBL/GenBank/DDBJ whole genome shotgun (WGS) entry which is preliminary data.</text>
</comment>
<dbReference type="Proteomes" id="UP001519654">
    <property type="component" value="Unassembled WGS sequence"/>
</dbReference>
<organism evidence="1 2">
    <name type="scientific">Paractinoplanes bogorensis</name>
    <dbReference type="NCBI Taxonomy" id="1610840"/>
    <lineage>
        <taxon>Bacteria</taxon>
        <taxon>Bacillati</taxon>
        <taxon>Actinomycetota</taxon>
        <taxon>Actinomycetes</taxon>
        <taxon>Micromonosporales</taxon>
        <taxon>Micromonosporaceae</taxon>
        <taxon>Paractinoplanes</taxon>
    </lineage>
</organism>
<proteinExistence type="predicted"/>
<dbReference type="PANTHER" id="PTHR43649:SF14">
    <property type="entry name" value="BLR3389 PROTEIN"/>
    <property type="match status" value="1"/>
</dbReference>
<dbReference type="Gene3D" id="3.40.190.10">
    <property type="entry name" value="Periplasmic binding protein-like II"/>
    <property type="match status" value="2"/>
</dbReference>
<protein>
    <submittedName>
        <fullName evidence="1">Extracellular solute-binding protein</fullName>
    </submittedName>
</protein>
<reference evidence="1 2" key="1">
    <citation type="submission" date="2021-06" db="EMBL/GenBank/DDBJ databases">
        <title>Actinoplanes lichenicola sp. nov., and Actinoplanes ovalisporus sp. nov., isolated from lichen in Thailand.</title>
        <authorList>
            <person name="Saeng-In P."/>
            <person name="Kanchanasin P."/>
            <person name="Yuki M."/>
            <person name="Kudo T."/>
            <person name="Ohkuma M."/>
            <person name="Phongsopitanun W."/>
            <person name="Tanasupawat S."/>
        </authorList>
    </citation>
    <scope>NUCLEOTIDE SEQUENCE [LARGE SCALE GENOMIC DNA]</scope>
    <source>
        <strain evidence="1 2">NBRC 110975</strain>
    </source>
</reference>
<keyword evidence="2" id="KW-1185">Reference proteome</keyword>
<dbReference type="InterPro" id="IPR050490">
    <property type="entry name" value="Bact_solute-bd_prot1"/>
</dbReference>
<dbReference type="EMBL" id="JAHKKG010000006">
    <property type="protein sequence ID" value="MBU2666078.1"/>
    <property type="molecule type" value="Genomic_DNA"/>
</dbReference>
<sequence length="449" mass="47392">MSCDRHITATRNQAKGFAVHRAILAAGAVAAILLTAACGNGGPGSESAAAGGKVQVWALEDAAVNPIATASIKSFNASTGKQVELSTYVNDAYKQKLQVSMGSPQAPDVFFNWGGGNLAQFVQANQVEPLDDMLAKNPGLGDKFLPSVLDVGKVDGKQYGLPMIGVLPVVLFTNNDVFAKAGVKPPKTYGELLSLIDVFKAQGVTPIALAGSQGWTELMWLEYLLDRIGGADKFQAIADNKPGAWEDPAVIKALTEIQNLVKRGAFGTNYASVNYDNQGASKLFATGKAAMHLMGTWDFSVQKDANPKFISGGKLGFVPFPAYEGGAGDPKSVVGNPSNYYSINASSKNKDVAADFLAKSLSSDEYINGLIDAGQVPAVKGVEATLKGKPNSEFTTFTYNLVAEAPSFTQSWDQALSPKVSEKMLTNLQKVFLNKLSPADFAADMAASK</sequence>
<evidence type="ECO:0000313" key="1">
    <source>
        <dbReference type="EMBL" id="MBU2666078.1"/>
    </source>
</evidence>
<dbReference type="Pfam" id="PF01547">
    <property type="entry name" value="SBP_bac_1"/>
    <property type="match status" value="1"/>
</dbReference>
<gene>
    <name evidence="1" type="ORF">KOI35_21420</name>
</gene>
<dbReference type="PANTHER" id="PTHR43649">
    <property type="entry name" value="ARABINOSE-BINDING PROTEIN-RELATED"/>
    <property type="match status" value="1"/>
</dbReference>